<dbReference type="PANTHER" id="PTHR11049">
    <property type="entry name" value="ACYL COENZYME A THIOESTER HYDROLASE"/>
    <property type="match status" value="1"/>
</dbReference>
<evidence type="ECO:0000256" key="2">
    <source>
        <dbReference type="ARBA" id="ARBA00022801"/>
    </source>
</evidence>
<dbReference type="InterPro" id="IPR006683">
    <property type="entry name" value="Thioestr_dom"/>
</dbReference>
<name>A0ABY0IRE0_9RHOO</name>
<dbReference type="CDD" id="cd03442">
    <property type="entry name" value="BFIT_BACH"/>
    <property type="match status" value="2"/>
</dbReference>
<dbReference type="PANTHER" id="PTHR11049:SF24">
    <property type="entry name" value="CYTOSOLIC ACYL COENZYME A THIOESTER HYDROLASE"/>
    <property type="match status" value="1"/>
</dbReference>
<comment type="caution">
    <text evidence="5">The sequence shown here is derived from an EMBL/GenBank/DDBJ whole genome shotgun (WGS) entry which is preliminary data.</text>
</comment>
<proteinExistence type="inferred from homology"/>
<dbReference type="GO" id="GO:0016787">
    <property type="term" value="F:hydrolase activity"/>
    <property type="evidence" value="ECO:0007669"/>
    <property type="project" value="UniProtKB-KW"/>
</dbReference>
<dbReference type="EMBL" id="SHKM01000001">
    <property type="protein sequence ID" value="RZT90156.1"/>
    <property type="molecule type" value="Genomic_DNA"/>
</dbReference>
<keyword evidence="6" id="KW-1185">Reference proteome</keyword>
<accession>A0ABY0IRE0</accession>
<dbReference type="SUPFAM" id="SSF54637">
    <property type="entry name" value="Thioesterase/thiol ester dehydrase-isomerase"/>
    <property type="match status" value="2"/>
</dbReference>
<dbReference type="InterPro" id="IPR029069">
    <property type="entry name" value="HotDog_dom_sf"/>
</dbReference>
<keyword evidence="2 3" id="KW-0378">Hydrolase</keyword>
<dbReference type="Gene3D" id="3.10.129.10">
    <property type="entry name" value="Hotdog Thioesterase"/>
    <property type="match status" value="2"/>
</dbReference>
<dbReference type="InterPro" id="IPR040170">
    <property type="entry name" value="Cytosol_ACT"/>
</dbReference>
<gene>
    <name evidence="5" type="ORF">EV678_0967</name>
</gene>
<evidence type="ECO:0000256" key="3">
    <source>
        <dbReference type="PROSITE-ProRule" id="PRU01106"/>
    </source>
</evidence>
<dbReference type="PROSITE" id="PS51770">
    <property type="entry name" value="HOTDOG_ACOT"/>
    <property type="match status" value="2"/>
</dbReference>
<evidence type="ECO:0000256" key="1">
    <source>
        <dbReference type="ARBA" id="ARBA00010458"/>
    </source>
</evidence>
<dbReference type="InterPro" id="IPR033120">
    <property type="entry name" value="HOTDOG_ACOT"/>
</dbReference>
<organism evidence="5 6">
    <name type="scientific">Azospira oryzae</name>
    <dbReference type="NCBI Taxonomy" id="146939"/>
    <lineage>
        <taxon>Bacteria</taxon>
        <taxon>Pseudomonadati</taxon>
        <taxon>Pseudomonadota</taxon>
        <taxon>Betaproteobacteria</taxon>
        <taxon>Rhodocyclales</taxon>
        <taxon>Rhodocyclaceae</taxon>
        <taxon>Azospira</taxon>
    </lineage>
</organism>
<dbReference type="Proteomes" id="UP000292136">
    <property type="component" value="Unassembled WGS sequence"/>
</dbReference>
<evidence type="ECO:0000313" key="6">
    <source>
        <dbReference type="Proteomes" id="UP000292136"/>
    </source>
</evidence>
<evidence type="ECO:0000259" key="4">
    <source>
        <dbReference type="PROSITE" id="PS51770"/>
    </source>
</evidence>
<protein>
    <submittedName>
        <fullName evidence="5">Acyl-CoA hydrolase</fullName>
    </submittedName>
</protein>
<feature type="domain" description="HotDog ACOT-type" evidence="4">
    <location>
        <begin position="33"/>
        <end position="145"/>
    </location>
</feature>
<comment type="similarity">
    <text evidence="1">Belongs to the acyl coenzyme A hydrolase family.</text>
</comment>
<sequence>MRMEAMEIGAVVGTAVQPVEANPAPTSSTSPRQQQATLMVDVVFPEQVNHHGTLFGGSAMAMMDKLAFLVATRETRRPMVTASSGRIDFRKPIPQGRLVELSGRVVQRGRRSVQVEVALAAEDLATGLRETSATAHFTLVAVDGPGAPLQEDDESFAQLPGIGPVTAMVEMVFPGHTNHHGSLFGGQALAWLGKAAMVAASRQARMPVVMAASERIDFHAPVLEGEIADLAARVVAIGNSSMTVEVLLHAEALLTGQRRLCTRGRFIMVAVGYDGRPVPVPQPLGRRLA</sequence>
<dbReference type="Pfam" id="PF03061">
    <property type="entry name" value="4HBT"/>
    <property type="match status" value="2"/>
</dbReference>
<reference evidence="5 6" key="1">
    <citation type="submission" date="2019-02" db="EMBL/GenBank/DDBJ databases">
        <title>Genomic Encyclopedia of Type Strains, Phase IV (KMG-IV): sequencing the most valuable type-strain genomes for metagenomic binning, comparative biology and taxonomic classification.</title>
        <authorList>
            <person name="Goeker M."/>
        </authorList>
    </citation>
    <scope>NUCLEOTIDE SEQUENCE [LARGE SCALE GENOMIC DNA]</scope>
    <source>
        <strain evidence="5 6">DSM 21223</strain>
    </source>
</reference>
<feature type="domain" description="HotDog ACOT-type" evidence="4">
    <location>
        <begin position="162"/>
        <end position="274"/>
    </location>
</feature>
<evidence type="ECO:0000313" key="5">
    <source>
        <dbReference type="EMBL" id="RZT90156.1"/>
    </source>
</evidence>
<dbReference type="RefSeq" id="WP_235832406.1">
    <property type="nucleotide sequence ID" value="NZ_SHKM01000001.1"/>
</dbReference>